<proteinExistence type="predicted"/>
<comment type="caution">
    <text evidence="1">The sequence shown here is derived from an EMBL/GenBank/DDBJ whole genome shotgun (WGS) entry which is preliminary data.</text>
</comment>
<dbReference type="EMBL" id="LDPZ01000068">
    <property type="protein sequence ID" value="KTQ85088.1"/>
    <property type="molecule type" value="Genomic_DNA"/>
</dbReference>
<dbReference type="PATRIC" id="fig|401562.3.peg.4650"/>
<accession>A0A175R3J7</accession>
<reference evidence="1 2" key="1">
    <citation type="journal article" date="2016" name="Front. Microbiol.">
        <title>Genomic Resource of Rice Seed Associated Bacteria.</title>
        <authorList>
            <person name="Midha S."/>
            <person name="Bansal K."/>
            <person name="Sharma S."/>
            <person name="Kumar N."/>
            <person name="Patil P.P."/>
            <person name="Chaudhry V."/>
            <person name="Patil P.B."/>
        </authorList>
    </citation>
    <scope>NUCLEOTIDE SEQUENCE [LARGE SCALE GENOMIC DNA]</scope>
    <source>
        <strain evidence="1 2">NS226</strain>
    </source>
</reference>
<protein>
    <recommendedName>
        <fullName evidence="3">YcfA family protein</fullName>
    </recommendedName>
</protein>
<evidence type="ECO:0008006" key="3">
    <source>
        <dbReference type="Google" id="ProtNLM"/>
    </source>
</evidence>
<dbReference type="RefSeq" id="WP_058636635.1">
    <property type="nucleotide sequence ID" value="NZ_LDPZ01000068.1"/>
</dbReference>
<dbReference type="Proteomes" id="UP000078272">
    <property type="component" value="Unassembled WGS sequence"/>
</dbReference>
<sequence>MKREALIRELRKRARKEGVQFDWDPSSGKGGHGVLTYGSRRTIVKSGELHPTYVALIKGQLGIE</sequence>
<evidence type="ECO:0000313" key="2">
    <source>
        <dbReference type="Proteomes" id="UP000078272"/>
    </source>
</evidence>
<evidence type="ECO:0000313" key="1">
    <source>
        <dbReference type="EMBL" id="KTQ85088.1"/>
    </source>
</evidence>
<organism evidence="1 2">
    <name type="scientific">Aureimonas ureilytica</name>
    <dbReference type="NCBI Taxonomy" id="401562"/>
    <lineage>
        <taxon>Bacteria</taxon>
        <taxon>Pseudomonadati</taxon>
        <taxon>Pseudomonadota</taxon>
        <taxon>Alphaproteobacteria</taxon>
        <taxon>Hyphomicrobiales</taxon>
        <taxon>Aurantimonadaceae</taxon>
        <taxon>Aureimonas</taxon>
    </lineage>
</organism>
<dbReference type="AlphaFoldDB" id="A0A175R3J7"/>
<gene>
    <name evidence="1" type="ORF">NS226_21075</name>
</gene>
<dbReference type="OrthoDB" id="426853at2"/>
<name>A0A175R3J7_9HYPH</name>